<keyword evidence="3" id="KW-1185">Reference proteome</keyword>
<keyword evidence="1" id="KW-0812">Transmembrane</keyword>
<protein>
    <recommendedName>
        <fullName evidence="4">TIGR02611 family protein</fullName>
    </recommendedName>
</protein>
<dbReference type="Pfam" id="PF09656">
    <property type="entry name" value="PGPGW"/>
    <property type="match status" value="1"/>
</dbReference>
<dbReference type="RefSeq" id="WP_219336329.1">
    <property type="nucleotide sequence ID" value="NZ_LXWF01000005.1"/>
</dbReference>
<feature type="transmembrane region" description="Helical" evidence="1">
    <location>
        <begin position="31"/>
        <end position="55"/>
    </location>
</feature>
<evidence type="ECO:0000313" key="2">
    <source>
        <dbReference type="EMBL" id="ORC24345.1"/>
    </source>
</evidence>
<evidence type="ECO:0008006" key="4">
    <source>
        <dbReference type="Google" id="ProtNLM"/>
    </source>
</evidence>
<feature type="transmembrane region" description="Helical" evidence="1">
    <location>
        <begin position="61"/>
        <end position="79"/>
    </location>
</feature>
<evidence type="ECO:0000313" key="3">
    <source>
        <dbReference type="Proteomes" id="UP000192359"/>
    </source>
</evidence>
<keyword evidence="1" id="KW-1133">Transmembrane helix</keyword>
<dbReference type="EMBL" id="LXWF01000005">
    <property type="protein sequence ID" value="ORC24345.1"/>
    <property type="molecule type" value="Genomic_DNA"/>
</dbReference>
<dbReference type="Proteomes" id="UP000192359">
    <property type="component" value="Unassembled WGS sequence"/>
</dbReference>
<accession>A0A1Y1RSW6</accession>
<evidence type="ECO:0000256" key="1">
    <source>
        <dbReference type="SAM" id="Phobius"/>
    </source>
</evidence>
<gene>
    <name evidence="2" type="ORF">A7979_10135</name>
</gene>
<organism evidence="2 3">
    <name type="scientific">Rothia nasimurium</name>
    <dbReference type="NCBI Taxonomy" id="85336"/>
    <lineage>
        <taxon>Bacteria</taxon>
        <taxon>Bacillati</taxon>
        <taxon>Actinomycetota</taxon>
        <taxon>Actinomycetes</taxon>
        <taxon>Micrococcales</taxon>
        <taxon>Micrococcaceae</taxon>
        <taxon>Rothia</taxon>
    </lineage>
</organism>
<sequence length="132" mass="15491">MSLEREVNGGQGGRLHRRMERLRALMGRHPALLLLHRLVIITLGFICIVAGLIMLVTPGPGWLFIFMGMSLWGTEFHWAHRLNVWARAKVLAAWRQLEAKRHRAHRRREAARWAKRENRRHYCPTGEHYRGS</sequence>
<comment type="caution">
    <text evidence="2">The sequence shown here is derived from an EMBL/GenBank/DDBJ whole genome shotgun (WGS) entry which is preliminary data.</text>
</comment>
<keyword evidence="1" id="KW-0472">Membrane</keyword>
<dbReference type="AlphaFoldDB" id="A0A1Y1RSW6"/>
<proteinExistence type="predicted"/>
<reference evidence="2 3" key="1">
    <citation type="submission" date="2016-05" db="EMBL/GenBank/DDBJ databases">
        <title>Draft genome sequence of a porcine commensal Rothia nasimurium.</title>
        <authorList>
            <person name="Gaiser R.A."/>
            <person name="Van Baarlen P."/>
            <person name="Wells J.M."/>
        </authorList>
    </citation>
    <scope>NUCLEOTIDE SEQUENCE [LARGE SCALE GENOMIC DNA]</scope>
    <source>
        <strain evidence="2 3">PT-32</strain>
    </source>
</reference>
<name>A0A1Y1RSW6_9MICC</name>
<dbReference type="InterPro" id="IPR019099">
    <property type="entry name" value="Uncharacterised_PGPGW_TM"/>
</dbReference>